<keyword evidence="1" id="KW-0812">Transmembrane</keyword>
<keyword evidence="1" id="KW-0472">Membrane</keyword>
<keyword evidence="1" id="KW-1133">Transmembrane helix</keyword>
<dbReference type="KEGG" id="puo:RZN69_21075"/>
<evidence type="ECO:0000313" key="2">
    <source>
        <dbReference type="EMBL" id="WOO41121.1"/>
    </source>
</evidence>
<evidence type="ECO:0000256" key="1">
    <source>
        <dbReference type="SAM" id="Phobius"/>
    </source>
</evidence>
<accession>A0AAQ3L8M5</accession>
<name>A0AAQ3L8M5_9BACT</name>
<dbReference type="EMBL" id="CP136920">
    <property type="protein sequence ID" value="WOO41121.1"/>
    <property type="molecule type" value="Genomic_DNA"/>
</dbReference>
<feature type="transmembrane region" description="Helical" evidence="1">
    <location>
        <begin position="51"/>
        <end position="71"/>
    </location>
</feature>
<dbReference type="AlphaFoldDB" id="A0AAQ3L8M5"/>
<protein>
    <submittedName>
        <fullName evidence="2">Uncharacterized protein</fullName>
    </submittedName>
</protein>
<proteinExistence type="predicted"/>
<dbReference type="RefSeq" id="WP_317833517.1">
    <property type="nucleotide sequence ID" value="NZ_CP136920.1"/>
</dbReference>
<dbReference type="Proteomes" id="UP001304300">
    <property type="component" value="Chromosome"/>
</dbReference>
<reference evidence="2 3" key="1">
    <citation type="submission" date="2023-10" db="EMBL/GenBank/DDBJ databases">
        <title>Rubellicoccus peritrichatus gen. nov., sp. nov., isolated from an algae of coral reef tank.</title>
        <authorList>
            <person name="Luo J."/>
        </authorList>
    </citation>
    <scope>NUCLEOTIDE SEQUENCE [LARGE SCALE GENOMIC DNA]</scope>
    <source>
        <strain evidence="2 3">CR14</strain>
    </source>
</reference>
<keyword evidence="3" id="KW-1185">Reference proteome</keyword>
<gene>
    <name evidence="2" type="ORF">RZN69_21075</name>
</gene>
<evidence type="ECO:0000313" key="3">
    <source>
        <dbReference type="Proteomes" id="UP001304300"/>
    </source>
</evidence>
<organism evidence="2 3">
    <name type="scientific">Rubellicoccus peritrichatus</name>
    <dbReference type="NCBI Taxonomy" id="3080537"/>
    <lineage>
        <taxon>Bacteria</taxon>
        <taxon>Pseudomonadati</taxon>
        <taxon>Verrucomicrobiota</taxon>
        <taxon>Opitutia</taxon>
        <taxon>Puniceicoccales</taxon>
        <taxon>Cerasicoccaceae</taxon>
        <taxon>Rubellicoccus</taxon>
    </lineage>
</organism>
<sequence length="150" mass="17289">MSELTPEEERFAKELAEKVTSHTYRLDSQKRAGLYDAFEQKHQRTQFVRRWAFVSFAFACVAVVLLAVTLFKNAGTQVPPSLFVQETITIEPLPPELAWSSTDVIDQRLKDTRLRLSRVDASSGTTFFNRNSNHNQNLENRIRTLREDLS</sequence>